<dbReference type="Gene3D" id="1.25.40.10">
    <property type="entry name" value="Tetratricopeptide repeat domain"/>
    <property type="match status" value="2"/>
</dbReference>
<name>A0A4R5CMC2_9FLAO</name>
<dbReference type="SUPFAM" id="SSF48452">
    <property type="entry name" value="TPR-like"/>
    <property type="match status" value="1"/>
</dbReference>
<evidence type="ECO:0000313" key="2">
    <source>
        <dbReference type="EMBL" id="TDD98674.1"/>
    </source>
</evidence>
<protein>
    <submittedName>
        <fullName evidence="2">YaiO family outer membrane beta-barrel protein</fullName>
    </submittedName>
</protein>
<reference evidence="2 3" key="1">
    <citation type="submission" date="2019-03" db="EMBL/GenBank/DDBJ databases">
        <title>Flavobacterium AR-3-4 sp. nov. isolated from arctic soil.</title>
        <authorList>
            <person name="Chaudhary D.K."/>
        </authorList>
    </citation>
    <scope>NUCLEOTIDE SEQUENCE [LARGE SCALE GENOMIC DNA]</scope>
    <source>
        <strain evidence="2 3">AR-3-4</strain>
    </source>
</reference>
<feature type="domain" description="YaiO beta-barrel" evidence="1">
    <location>
        <begin position="184"/>
        <end position="352"/>
    </location>
</feature>
<dbReference type="InterPro" id="IPR011990">
    <property type="entry name" value="TPR-like_helical_dom_sf"/>
</dbReference>
<dbReference type="NCBIfam" id="TIGR04390">
    <property type="entry name" value="OMP_YaiO_dom"/>
    <property type="match status" value="1"/>
</dbReference>
<dbReference type="EMBL" id="SMFK01000002">
    <property type="protein sequence ID" value="TDD98674.1"/>
    <property type="molecule type" value="Genomic_DNA"/>
</dbReference>
<sequence length="421" mass="48303">MKMKTIHQLLFVFCFSFFSQMYGQEQKYNGNPDTSFETARKLAFNEHRKQAQDTLTSILTKYPDYHDIRSFLATTYAWDGNYKRARKEFSYVMEKDSKNKSNWIAAINNELWADSPYTALEMTTTALTIFPDDAEIMYQKASAQENTNNPFEAIKTIDAAIAKNPTNQKAIDFKNSLNQKLRKYSIGIKSTVDLYSEVFDPMQYHTLKLSHITKYGSVIAKLNFNRRFNTNGTQIEVDLYPKIAKGLYAYLNFGLSNSAIFPHFRYGGELYQSLPHSFEASLGFRTLQYSTTTTIYTGSIGWYTGNDYWSIRPYITPGDGGTSTSGALTYRKYRANADNYLSFGYSMGFSPETNQFYFDANDAAIINLKSQKINVGYNFTTSNNKNAWGAQFDVTHQEKSFAPGSYLWIYSLSLSWDLKFK</sequence>
<dbReference type="InterPro" id="IPR019734">
    <property type="entry name" value="TPR_rpt"/>
</dbReference>
<dbReference type="Pfam" id="PF19413">
    <property type="entry name" value="YaiO"/>
    <property type="match status" value="1"/>
</dbReference>
<comment type="caution">
    <text evidence="2">The sequence shown here is derived from an EMBL/GenBank/DDBJ whole genome shotgun (WGS) entry which is preliminary data.</text>
</comment>
<organism evidence="2 3">
    <name type="scientific">Flavobacterium cellulosilyticum</name>
    <dbReference type="NCBI Taxonomy" id="2541731"/>
    <lineage>
        <taxon>Bacteria</taxon>
        <taxon>Pseudomonadati</taxon>
        <taxon>Bacteroidota</taxon>
        <taxon>Flavobacteriia</taxon>
        <taxon>Flavobacteriales</taxon>
        <taxon>Flavobacteriaceae</taxon>
        <taxon>Flavobacterium</taxon>
    </lineage>
</organism>
<evidence type="ECO:0000259" key="1">
    <source>
        <dbReference type="Pfam" id="PF19413"/>
    </source>
</evidence>
<evidence type="ECO:0000313" key="3">
    <source>
        <dbReference type="Proteomes" id="UP000295479"/>
    </source>
</evidence>
<dbReference type="OrthoDB" id="742239at2"/>
<dbReference type="SMART" id="SM00028">
    <property type="entry name" value="TPR"/>
    <property type="match status" value="2"/>
</dbReference>
<dbReference type="Proteomes" id="UP000295479">
    <property type="component" value="Unassembled WGS sequence"/>
</dbReference>
<dbReference type="InterPro" id="IPR030887">
    <property type="entry name" value="Beta-barrel_YaiO"/>
</dbReference>
<keyword evidence="3" id="KW-1185">Reference proteome</keyword>
<dbReference type="AlphaFoldDB" id="A0A4R5CMC2"/>
<accession>A0A4R5CMC2</accession>
<gene>
    <name evidence="2" type="primary">yaiO</name>
    <name evidence="2" type="ORF">E0F76_05985</name>
</gene>
<proteinExistence type="predicted"/>